<evidence type="ECO:0000256" key="8">
    <source>
        <dbReference type="ARBA" id="ARBA00023239"/>
    </source>
</evidence>
<comment type="cofactor">
    <cofactor evidence="11">
        <name>Zn(2+)</name>
        <dbReference type="ChEBI" id="CHEBI:29105"/>
    </cofactor>
    <text evidence="11">Binds 1 zinc ion per subunit.</text>
</comment>
<dbReference type="SUPFAM" id="SSF53335">
    <property type="entry name" value="S-adenosyl-L-methionine-dependent methyltransferases"/>
    <property type="match status" value="1"/>
</dbReference>
<dbReference type="Pfam" id="PF00484">
    <property type="entry name" value="Pro_CA"/>
    <property type="match status" value="1"/>
</dbReference>
<protein>
    <recommendedName>
        <fullName evidence="3">Carbonic anhydrase</fullName>
        <ecNumber evidence="2">4.2.1.1</ecNumber>
    </recommendedName>
    <alternativeName>
        <fullName evidence="9">Carbonate dehydratase</fullName>
    </alternativeName>
</protein>
<feature type="binding site" evidence="11">
    <location>
        <position position="423"/>
    </location>
    <ligand>
        <name>Zn(2+)</name>
        <dbReference type="ChEBI" id="CHEBI:29105"/>
    </ligand>
</feature>
<accession>A0AAW0R430</accession>
<dbReference type="InterPro" id="IPR036874">
    <property type="entry name" value="Carbonic_anhydrase_sf"/>
</dbReference>
<comment type="caution">
    <text evidence="12">The sequence shown here is derived from an EMBL/GenBank/DDBJ whole genome shotgun (WGS) entry which is preliminary data.</text>
</comment>
<feature type="binding site" evidence="11">
    <location>
        <position position="369"/>
    </location>
    <ligand>
        <name>Zn(2+)</name>
        <dbReference type="ChEBI" id="CHEBI:29105"/>
    </ligand>
</feature>
<comment type="similarity">
    <text evidence="1">Belongs to the beta-class carbonic anhydrase family.</text>
</comment>
<feature type="binding site" evidence="11">
    <location>
        <position position="426"/>
    </location>
    <ligand>
        <name>Zn(2+)</name>
        <dbReference type="ChEBI" id="CHEBI:29105"/>
    </ligand>
</feature>
<dbReference type="InterPro" id="IPR007213">
    <property type="entry name" value="Ppm1/Ppm2/Tcmp"/>
</dbReference>
<dbReference type="GO" id="GO:0015976">
    <property type="term" value="P:carbon utilization"/>
    <property type="evidence" value="ECO:0007669"/>
    <property type="project" value="InterPro"/>
</dbReference>
<evidence type="ECO:0000256" key="7">
    <source>
        <dbReference type="ARBA" id="ARBA00022833"/>
    </source>
</evidence>
<dbReference type="PANTHER" id="PTHR11002:SF51">
    <property type="entry name" value="CARBONIC ANHYDRASE"/>
    <property type="match status" value="1"/>
</dbReference>
<evidence type="ECO:0000313" key="13">
    <source>
        <dbReference type="Proteomes" id="UP001392437"/>
    </source>
</evidence>
<dbReference type="Pfam" id="PF04072">
    <property type="entry name" value="LCM"/>
    <property type="match status" value="1"/>
</dbReference>
<evidence type="ECO:0000256" key="11">
    <source>
        <dbReference type="PIRSR" id="PIRSR601765-1"/>
    </source>
</evidence>
<dbReference type="GO" id="GO:0071244">
    <property type="term" value="P:cellular response to carbon dioxide"/>
    <property type="evidence" value="ECO:0007669"/>
    <property type="project" value="TreeGrafter"/>
</dbReference>
<dbReference type="Gene3D" id="3.40.50.150">
    <property type="entry name" value="Vaccinia Virus protein VP39"/>
    <property type="match status" value="1"/>
</dbReference>
<dbReference type="InterPro" id="IPR001765">
    <property type="entry name" value="Carbonic_anhydrase"/>
</dbReference>
<dbReference type="PROSITE" id="PS00704">
    <property type="entry name" value="PROK_CO2_ANHYDRASE_1"/>
    <property type="match status" value="1"/>
</dbReference>
<evidence type="ECO:0000256" key="6">
    <source>
        <dbReference type="ARBA" id="ARBA00022723"/>
    </source>
</evidence>
<evidence type="ECO:0000256" key="3">
    <source>
        <dbReference type="ARBA" id="ARBA00014628"/>
    </source>
</evidence>
<dbReference type="EMBL" id="JAQQWP010000003">
    <property type="protein sequence ID" value="KAK8123646.1"/>
    <property type="molecule type" value="Genomic_DNA"/>
</dbReference>
<dbReference type="SUPFAM" id="SSF53056">
    <property type="entry name" value="beta-carbonic anhydrase, cab"/>
    <property type="match status" value="1"/>
</dbReference>
<proteinExistence type="inferred from homology"/>
<comment type="catalytic activity">
    <reaction evidence="10">
        <text>hydrogencarbonate + H(+) = CO2 + H2O</text>
        <dbReference type="Rhea" id="RHEA:10748"/>
        <dbReference type="ChEBI" id="CHEBI:15377"/>
        <dbReference type="ChEBI" id="CHEBI:15378"/>
        <dbReference type="ChEBI" id="CHEBI:16526"/>
        <dbReference type="ChEBI" id="CHEBI:17544"/>
        <dbReference type="EC" id="4.2.1.1"/>
    </reaction>
</comment>
<name>A0AAW0R430_9PEZI</name>
<dbReference type="InterPro" id="IPR029063">
    <property type="entry name" value="SAM-dependent_MTases_sf"/>
</dbReference>
<sequence>MPTSLESHSTIGLGKRPKEKIRLKGVEETLFCTLLPKARDAESANPVLGDPYASRLIESCDVDLGRSTFQAVDNDRAIRWVVNRSLTFDRWCRDFLQTHKDEPVTVLYLGCGLDCRVHRIMTDKLWSNGVRWIDLDRPLVVDLRQRLIPQSPPGDYHMRTLDVTTTGWMHDIPADRPTLIMAEGLFMYLDPVRVESTIRELVEYFGAKGGEIFLDTVSRLYVKYTDHVELLKASGAKWKWGTDDAREVERFHPRLRLLEHVRSADYMGKTKAFGQSQVPLFGEDAAGVAKMALASLSSSNSAFGQNARTVPGATWSTTRKPPDYLKQDHDRVFDHNREWAEAQEKRDPGYFAKLSEGQTPDYLWIGCSDSRIPAEQIAGMAPGEAFVHRNIANLVPNNDLNTMAVLEYAVRHLHVKHIVVCGHYGCGGVKAAMTPKDLGILNPWLRNIRDVYRLHEKELDAMEDDTTRYNRLVELNVVEQCRNVVKMAAVQQSYAENGFPIVHGWAFGFHDGRLKDLNVDFESMLEKIQKIYNLTD</sequence>
<evidence type="ECO:0000256" key="9">
    <source>
        <dbReference type="ARBA" id="ARBA00031969"/>
    </source>
</evidence>
<evidence type="ECO:0000256" key="5">
    <source>
        <dbReference type="ARBA" id="ARBA00022679"/>
    </source>
</evidence>
<dbReference type="FunFam" id="3.40.1050.10:FF:000001">
    <property type="entry name" value="Carbonic anhydrase"/>
    <property type="match status" value="1"/>
</dbReference>
<evidence type="ECO:0000256" key="1">
    <source>
        <dbReference type="ARBA" id="ARBA00006217"/>
    </source>
</evidence>
<dbReference type="Gene3D" id="3.40.1050.10">
    <property type="entry name" value="Carbonic anhydrase"/>
    <property type="match status" value="1"/>
</dbReference>
<dbReference type="PROSITE" id="PS00705">
    <property type="entry name" value="PROK_CO2_ANHYDRASE_2"/>
    <property type="match status" value="1"/>
</dbReference>
<keyword evidence="8" id="KW-0456">Lyase</keyword>
<evidence type="ECO:0000256" key="4">
    <source>
        <dbReference type="ARBA" id="ARBA00022603"/>
    </source>
</evidence>
<dbReference type="PANTHER" id="PTHR11002">
    <property type="entry name" value="CARBONIC ANHYDRASE"/>
    <property type="match status" value="1"/>
</dbReference>
<dbReference type="EC" id="4.2.1.1" evidence="2"/>
<dbReference type="CDD" id="cd00883">
    <property type="entry name" value="beta_CA_cladeA"/>
    <property type="match status" value="1"/>
</dbReference>
<gene>
    <name evidence="12" type="ORF">PG999_003564</name>
</gene>
<keyword evidence="5" id="KW-0808">Transferase</keyword>
<reference evidence="12 13" key="1">
    <citation type="submission" date="2023-01" db="EMBL/GenBank/DDBJ databases">
        <title>Analysis of 21 Apiospora genomes using comparative genomics revels a genus with tremendous synthesis potential of carbohydrate active enzymes and secondary metabolites.</title>
        <authorList>
            <person name="Sorensen T."/>
        </authorList>
    </citation>
    <scope>NUCLEOTIDE SEQUENCE [LARGE SCALE GENOMIC DNA]</scope>
    <source>
        <strain evidence="12 13">CBS 117206</strain>
    </source>
</reference>
<dbReference type="GO" id="GO:0032259">
    <property type="term" value="P:methylation"/>
    <property type="evidence" value="ECO:0007669"/>
    <property type="project" value="UniProtKB-KW"/>
</dbReference>
<dbReference type="Proteomes" id="UP001392437">
    <property type="component" value="Unassembled WGS sequence"/>
</dbReference>
<evidence type="ECO:0000313" key="12">
    <source>
        <dbReference type="EMBL" id="KAK8123646.1"/>
    </source>
</evidence>
<keyword evidence="7 11" id="KW-0862">Zinc</keyword>
<dbReference type="GO" id="GO:0034599">
    <property type="term" value="P:cellular response to oxidative stress"/>
    <property type="evidence" value="ECO:0007669"/>
    <property type="project" value="TreeGrafter"/>
</dbReference>
<dbReference type="SMART" id="SM00947">
    <property type="entry name" value="Pro_CA"/>
    <property type="match status" value="1"/>
</dbReference>
<dbReference type="GO" id="GO:0008168">
    <property type="term" value="F:methyltransferase activity"/>
    <property type="evidence" value="ECO:0007669"/>
    <property type="project" value="UniProtKB-KW"/>
</dbReference>
<keyword evidence="4" id="KW-0489">Methyltransferase</keyword>
<evidence type="ECO:0000256" key="10">
    <source>
        <dbReference type="ARBA" id="ARBA00048348"/>
    </source>
</evidence>
<keyword evidence="6 11" id="KW-0479">Metal-binding</keyword>
<dbReference type="InterPro" id="IPR015892">
    <property type="entry name" value="Carbonic_anhydrase_CS"/>
</dbReference>
<feature type="binding site" evidence="11">
    <location>
        <position position="367"/>
    </location>
    <ligand>
        <name>Zn(2+)</name>
        <dbReference type="ChEBI" id="CHEBI:29105"/>
    </ligand>
</feature>
<dbReference type="GO" id="GO:0008270">
    <property type="term" value="F:zinc ion binding"/>
    <property type="evidence" value="ECO:0007669"/>
    <property type="project" value="InterPro"/>
</dbReference>
<dbReference type="GO" id="GO:0004089">
    <property type="term" value="F:carbonate dehydratase activity"/>
    <property type="evidence" value="ECO:0007669"/>
    <property type="project" value="UniProtKB-EC"/>
</dbReference>
<dbReference type="AlphaFoldDB" id="A0AAW0R430"/>
<keyword evidence="13" id="KW-1185">Reference proteome</keyword>
<organism evidence="12 13">
    <name type="scientific">Apiospora kogelbergensis</name>
    <dbReference type="NCBI Taxonomy" id="1337665"/>
    <lineage>
        <taxon>Eukaryota</taxon>
        <taxon>Fungi</taxon>
        <taxon>Dikarya</taxon>
        <taxon>Ascomycota</taxon>
        <taxon>Pezizomycotina</taxon>
        <taxon>Sordariomycetes</taxon>
        <taxon>Xylariomycetidae</taxon>
        <taxon>Amphisphaeriales</taxon>
        <taxon>Apiosporaceae</taxon>
        <taxon>Apiospora</taxon>
    </lineage>
</organism>
<dbReference type="GO" id="GO:0005737">
    <property type="term" value="C:cytoplasm"/>
    <property type="evidence" value="ECO:0007669"/>
    <property type="project" value="TreeGrafter"/>
</dbReference>
<evidence type="ECO:0000256" key="2">
    <source>
        <dbReference type="ARBA" id="ARBA00012925"/>
    </source>
</evidence>